<name>A0ACB9GLB2_9ASTR</name>
<accession>A0ACB9GLB2</accession>
<reference evidence="2" key="1">
    <citation type="journal article" date="2022" name="Mol. Ecol. Resour.">
        <title>The genomes of chicory, endive, great burdock and yacon provide insights into Asteraceae palaeo-polyploidization history and plant inulin production.</title>
        <authorList>
            <person name="Fan W."/>
            <person name="Wang S."/>
            <person name="Wang H."/>
            <person name="Wang A."/>
            <person name="Jiang F."/>
            <person name="Liu H."/>
            <person name="Zhao H."/>
            <person name="Xu D."/>
            <person name="Zhang Y."/>
        </authorList>
    </citation>
    <scope>NUCLEOTIDE SEQUENCE [LARGE SCALE GENOMIC DNA]</scope>
    <source>
        <strain evidence="2">cv. Yunnan</strain>
    </source>
</reference>
<comment type="caution">
    <text evidence="1">The sequence shown here is derived from an EMBL/GenBank/DDBJ whole genome shotgun (WGS) entry which is preliminary data.</text>
</comment>
<sequence length="113" mass="13484">MEPPKLMRLAQVAEEEHIRIHHAIRQSKLIFSLLFFITSVEFEDKFIHGFDLRPGKHTKQNQHQTSRNPILRIYQEIKPLIQNTPSYSPDHHILSIRELPRDSKNHQHHKKLT</sequence>
<evidence type="ECO:0000313" key="1">
    <source>
        <dbReference type="EMBL" id="KAI3783815.1"/>
    </source>
</evidence>
<evidence type="ECO:0000313" key="2">
    <source>
        <dbReference type="Proteomes" id="UP001056120"/>
    </source>
</evidence>
<organism evidence="1 2">
    <name type="scientific">Smallanthus sonchifolius</name>
    <dbReference type="NCBI Taxonomy" id="185202"/>
    <lineage>
        <taxon>Eukaryota</taxon>
        <taxon>Viridiplantae</taxon>
        <taxon>Streptophyta</taxon>
        <taxon>Embryophyta</taxon>
        <taxon>Tracheophyta</taxon>
        <taxon>Spermatophyta</taxon>
        <taxon>Magnoliopsida</taxon>
        <taxon>eudicotyledons</taxon>
        <taxon>Gunneridae</taxon>
        <taxon>Pentapetalae</taxon>
        <taxon>asterids</taxon>
        <taxon>campanulids</taxon>
        <taxon>Asterales</taxon>
        <taxon>Asteraceae</taxon>
        <taxon>Asteroideae</taxon>
        <taxon>Heliantheae alliance</taxon>
        <taxon>Millerieae</taxon>
        <taxon>Smallanthus</taxon>
    </lineage>
</organism>
<keyword evidence="2" id="KW-1185">Reference proteome</keyword>
<reference evidence="1 2" key="2">
    <citation type="journal article" date="2022" name="Mol. Ecol. Resour.">
        <title>The genomes of chicory, endive, great burdock and yacon provide insights into Asteraceae paleo-polyploidization history and plant inulin production.</title>
        <authorList>
            <person name="Fan W."/>
            <person name="Wang S."/>
            <person name="Wang H."/>
            <person name="Wang A."/>
            <person name="Jiang F."/>
            <person name="Liu H."/>
            <person name="Zhao H."/>
            <person name="Xu D."/>
            <person name="Zhang Y."/>
        </authorList>
    </citation>
    <scope>NUCLEOTIDE SEQUENCE [LARGE SCALE GENOMIC DNA]</scope>
    <source>
        <strain evidence="2">cv. Yunnan</strain>
        <tissue evidence="1">Leaves</tissue>
    </source>
</reference>
<protein>
    <submittedName>
        <fullName evidence="1">Uncharacterized protein</fullName>
    </submittedName>
</protein>
<proteinExistence type="predicted"/>
<gene>
    <name evidence="1" type="ORF">L1987_42903</name>
</gene>
<dbReference type="Proteomes" id="UP001056120">
    <property type="component" value="Linkage Group LG14"/>
</dbReference>
<dbReference type="EMBL" id="CM042031">
    <property type="protein sequence ID" value="KAI3783815.1"/>
    <property type="molecule type" value="Genomic_DNA"/>
</dbReference>